<evidence type="ECO:0000256" key="5">
    <source>
        <dbReference type="ARBA" id="ARBA00022989"/>
    </source>
</evidence>
<accession>A0A8J5N2W9</accession>
<gene>
    <name evidence="9" type="primary">Slc10A2-L3</name>
    <name evidence="9" type="ORF">Hamer_G009656</name>
</gene>
<dbReference type="InterPro" id="IPR004710">
    <property type="entry name" value="Bilac:Na_transpt"/>
</dbReference>
<keyword evidence="3 7" id="KW-0812">Transmembrane</keyword>
<evidence type="ECO:0000256" key="4">
    <source>
        <dbReference type="ARBA" id="ARBA00022847"/>
    </source>
</evidence>
<dbReference type="GO" id="GO:0016020">
    <property type="term" value="C:membrane"/>
    <property type="evidence" value="ECO:0007669"/>
    <property type="project" value="UniProtKB-SubCell"/>
</dbReference>
<feature type="transmembrane region" description="Helical" evidence="7">
    <location>
        <begin position="298"/>
        <end position="317"/>
    </location>
</feature>
<organism evidence="9 10">
    <name type="scientific">Homarus americanus</name>
    <name type="common">American lobster</name>
    <dbReference type="NCBI Taxonomy" id="6706"/>
    <lineage>
        <taxon>Eukaryota</taxon>
        <taxon>Metazoa</taxon>
        <taxon>Ecdysozoa</taxon>
        <taxon>Arthropoda</taxon>
        <taxon>Crustacea</taxon>
        <taxon>Multicrustacea</taxon>
        <taxon>Malacostraca</taxon>
        <taxon>Eumalacostraca</taxon>
        <taxon>Eucarida</taxon>
        <taxon>Decapoda</taxon>
        <taxon>Pleocyemata</taxon>
        <taxon>Astacidea</taxon>
        <taxon>Nephropoidea</taxon>
        <taxon>Nephropidae</taxon>
        <taxon>Homarus</taxon>
    </lineage>
</organism>
<sequence length="417" mass="46603">MMSLTMTFLLMAWVSGTVNGIAGGTMGDAEGNSADSGVYLEVFPSAEWKVPEDTLHHLTLSLGFNENDTYCDGGQDLTEAQLVVTVVPDEDWKLDFVNRSIHFTVEEVCDHVNKSLTFSGYYWGLTKLSFYLTTNYHLLHLYNNTLLRDDVLITVDRKTYVLDFVFIIFGATFVLVNNINMGAQLELQIIKAVLRRPLGPVCGFISQFAFMPLFSFIMGKIFFEDPLQRLGLFTLGCSPGGTSSNFWTLMFDGDINLSITMTAISTIAAMGMMPLWMFTLGKKLLEDNANLQIPYSNLALSLVSLTVPVGIGMFIRFKRPVWADRGRRIIKPFTLIVILFFLTLGIYNSYKVFTMMTWQMVVAGLLVAICGYSFGAIFAKLWCLPRDKVIAISIETALQNPGVSFILLKLSLPSPTR</sequence>
<keyword evidence="10" id="KW-1185">Reference proteome</keyword>
<evidence type="ECO:0000256" key="6">
    <source>
        <dbReference type="ARBA" id="ARBA00023136"/>
    </source>
</evidence>
<keyword evidence="8" id="KW-0732">Signal</keyword>
<keyword evidence="6 7" id="KW-0472">Membrane</keyword>
<keyword evidence="4" id="KW-0813">Transport</keyword>
<name>A0A8J5N2W9_HOMAM</name>
<dbReference type="InterPro" id="IPR002657">
    <property type="entry name" value="BilAc:Na_symport/Acr3"/>
</dbReference>
<feature type="transmembrane region" description="Helical" evidence="7">
    <location>
        <begin position="230"/>
        <end position="250"/>
    </location>
</feature>
<reference evidence="9" key="1">
    <citation type="journal article" date="2021" name="Sci. Adv.">
        <title>The American lobster genome reveals insights on longevity, neural, and immune adaptations.</title>
        <authorList>
            <person name="Polinski J.M."/>
            <person name="Zimin A.V."/>
            <person name="Clark K.F."/>
            <person name="Kohn A.B."/>
            <person name="Sadowski N."/>
            <person name="Timp W."/>
            <person name="Ptitsyn A."/>
            <person name="Khanna P."/>
            <person name="Romanova D.Y."/>
            <person name="Williams P."/>
            <person name="Greenwood S.J."/>
            <person name="Moroz L.L."/>
            <person name="Walt D.R."/>
            <person name="Bodnar A.G."/>
        </authorList>
    </citation>
    <scope>NUCLEOTIDE SEQUENCE</scope>
    <source>
        <strain evidence="9">GMGI-L3</strain>
    </source>
</reference>
<dbReference type="Pfam" id="PF01758">
    <property type="entry name" value="SBF"/>
    <property type="match status" value="1"/>
</dbReference>
<protein>
    <submittedName>
        <fullName evidence="9">Ileal sodium/bile acid cotransporter-like 3</fullName>
    </submittedName>
</protein>
<keyword evidence="4" id="KW-0769">Symport</keyword>
<dbReference type="InterPro" id="IPR038770">
    <property type="entry name" value="Na+/solute_symporter_sf"/>
</dbReference>
<evidence type="ECO:0000313" key="10">
    <source>
        <dbReference type="Proteomes" id="UP000747542"/>
    </source>
</evidence>
<keyword evidence="5 7" id="KW-1133">Transmembrane helix</keyword>
<dbReference type="PANTHER" id="PTHR10361">
    <property type="entry name" value="SODIUM-BILE ACID COTRANSPORTER"/>
    <property type="match status" value="1"/>
</dbReference>
<feature type="transmembrane region" description="Helical" evidence="7">
    <location>
        <begin position="257"/>
        <end position="278"/>
    </location>
</feature>
<comment type="caution">
    <text evidence="9">The sequence shown here is derived from an EMBL/GenBank/DDBJ whole genome shotgun (WGS) entry which is preliminary data.</text>
</comment>
<evidence type="ECO:0000256" key="3">
    <source>
        <dbReference type="ARBA" id="ARBA00022692"/>
    </source>
</evidence>
<dbReference type="EMBL" id="JAHLQT010011563">
    <property type="protein sequence ID" value="KAG7172297.1"/>
    <property type="molecule type" value="Genomic_DNA"/>
</dbReference>
<proteinExistence type="inferred from homology"/>
<dbReference type="Gene3D" id="1.20.1530.20">
    <property type="match status" value="1"/>
</dbReference>
<evidence type="ECO:0000256" key="2">
    <source>
        <dbReference type="ARBA" id="ARBA00006528"/>
    </source>
</evidence>
<feature type="signal peptide" evidence="8">
    <location>
        <begin position="1"/>
        <end position="20"/>
    </location>
</feature>
<dbReference type="AlphaFoldDB" id="A0A8J5N2W9"/>
<dbReference type="Proteomes" id="UP000747542">
    <property type="component" value="Unassembled WGS sequence"/>
</dbReference>
<dbReference type="GO" id="GO:0015293">
    <property type="term" value="F:symporter activity"/>
    <property type="evidence" value="ECO:0007669"/>
    <property type="project" value="UniProtKB-KW"/>
</dbReference>
<evidence type="ECO:0000256" key="1">
    <source>
        <dbReference type="ARBA" id="ARBA00004141"/>
    </source>
</evidence>
<comment type="subcellular location">
    <subcellularLocation>
        <location evidence="1">Membrane</location>
        <topology evidence="1">Multi-pass membrane protein</topology>
    </subcellularLocation>
</comment>
<comment type="similarity">
    <text evidence="2">Belongs to the bile acid:sodium symporter (BASS) (TC 2.A.28) family.</text>
</comment>
<evidence type="ECO:0000256" key="7">
    <source>
        <dbReference type="SAM" id="Phobius"/>
    </source>
</evidence>
<feature type="transmembrane region" description="Helical" evidence="7">
    <location>
        <begin position="198"/>
        <end position="218"/>
    </location>
</feature>
<feature type="transmembrane region" description="Helical" evidence="7">
    <location>
        <begin position="329"/>
        <end position="350"/>
    </location>
</feature>
<feature type="transmembrane region" description="Helical" evidence="7">
    <location>
        <begin position="160"/>
        <end position="177"/>
    </location>
</feature>
<dbReference type="PANTHER" id="PTHR10361:SF28">
    <property type="entry name" value="P3 PROTEIN-RELATED"/>
    <property type="match status" value="1"/>
</dbReference>
<evidence type="ECO:0000313" key="9">
    <source>
        <dbReference type="EMBL" id="KAG7172297.1"/>
    </source>
</evidence>
<feature type="transmembrane region" description="Helical" evidence="7">
    <location>
        <begin position="356"/>
        <end position="379"/>
    </location>
</feature>
<evidence type="ECO:0000256" key="8">
    <source>
        <dbReference type="SAM" id="SignalP"/>
    </source>
</evidence>
<feature type="chain" id="PRO_5035274347" evidence="8">
    <location>
        <begin position="21"/>
        <end position="417"/>
    </location>
</feature>